<organism evidence="1">
    <name type="scientific">viral metagenome</name>
    <dbReference type="NCBI Taxonomy" id="1070528"/>
    <lineage>
        <taxon>unclassified sequences</taxon>
        <taxon>metagenomes</taxon>
        <taxon>organismal metagenomes</taxon>
    </lineage>
</organism>
<accession>A0A6M3IQ26</accession>
<sequence length="352" mass="38128">MVVEIDILFLENDIGKQGLSPLLTISRSSDFAAVVSGEVISGEDTVIPGHYKHTFENDESESYFVQVDSVTLTGDERFAWAKIPAYLGEYATSILAIQADLDNPDQYKADVSALALEANITGYVTTALTSYDPPTRTEATSDKDEVLAAIPSVAALALEANVQGHVTTVLNLYDPPTRAELTSDKNEIILSGEAKIDALNNIAVTDILSDSTPFAGSYIDVAISSRNESGEYDSELAAIQNDLDNPDQYKADVTNLDAAISTRSPIGEYDSDLALLSLEATSQSIKTKTDTLDWDDITFLKDRGGGRWLRDVGTLTLYKSDNATEVAVFNLYNISGELAGLNENVFDIRRLS</sequence>
<reference evidence="1" key="1">
    <citation type="submission" date="2020-03" db="EMBL/GenBank/DDBJ databases">
        <title>The deep terrestrial virosphere.</title>
        <authorList>
            <person name="Holmfeldt K."/>
            <person name="Nilsson E."/>
            <person name="Simone D."/>
            <person name="Lopez-Fernandez M."/>
            <person name="Wu X."/>
            <person name="de Brujin I."/>
            <person name="Lundin D."/>
            <person name="Andersson A."/>
            <person name="Bertilsson S."/>
            <person name="Dopson M."/>
        </authorList>
    </citation>
    <scope>NUCLEOTIDE SEQUENCE</scope>
    <source>
        <strain evidence="1">MM415B01289</strain>
    </source>
</reference>
<protein>
    <recommendedName>
        <fullName evidence="2">Tail protein</fullName>
    </recommendedName>
</protein>
<gene>
    <name evidence="1" type="ORF">MM415B01289_0005</name>
</gene>
<proteinExistence type="predicted"/>
<name>A0A6M3IQ26_9ZZZZ</name>
<evidence type="ECO:0000313" key="1">
    <source>
        <dbReference type="EMBL" id="QJA59493.1"/>
    </source>
</evidence>
<dbReference type="EMBL" id="MT141372">
    <property type="protein sequence ID" value="QJA59493.1"/>
    <property type="molecule type" value="Genomic_DNA"/>
</dbReference>
<dbReference type="AlphaFoldDB" id="A0A6M3IQ26"/>
<evidence type="ECO:0008006" key="2">
    <source>
        <dbReference type="Google" id="ProtNLM"/>
    </source>
</evidence>